<keyword evidence="3" id="KW-1185">Reference proteome</keyword>
<organism evidence="2 3">
    <name type="scientific">Batillaria attramentaria</name>
    <dbReference type="NCBI Taxonomy" id="370345"/>
    <lineage>
        <taxon>Eukaryota</taxon>
        <taxon>Metazoa</taxon>
        <taxon>Spiralia</taxon>
        <taxon>Lophotrochozoa</taxon>
        <taxon>Mollusca</taxon>
        <taxon>Gastropoda</taxon>
        <taxon>Caenogastropoda</taxon>
        <taxon>Sorbeoconcha</taxon>
        <taxon>Cerithioidea</taxon>
        <taxon>Batillariidae</taxon>
        <taxon>Batillaria</taxon>
    </lineage>
</organism>
<comment type="caution">
    <text evidence="2">The sequence shown here is derived from an EMBL/GenBank/DDBJ whole genome shotgun (WGS) entry which is preliminary data.</text>
</comment>
<gene>
    <name evidence="2" type="ORF">BaRGS_00022995</name>
</gene>
<sequence>MRRALGIPAMPVSERQRRAPYSPLHTCIHVDTICAGGTADRNIPTVAKSECHLCACFGRSPKTMSSLTNPDSTSRQGILKPGMVKPSLRRSISGLSTTDTETVI</sequence>
<dbReference type="Proteomes" id="UP001519460">
    <property type="component" value="Unassembled WGS sequence"/>
</dbReference>
<accession>A0ABD0KEW9</accession>
<evidence type="ECO:0000313" key="3">
    <source>
        <dbReference type="Proteomes" id="UP001519460"/>
    </source>
</evidence>
<feature type="compositionally biased region" description="Polar residues" evidence="1">
    <location>
        <begin position="64"/>
        <end position="76"/>
    </location>
</feature>
<feature type="region of interest" description="Disordered" evidence="1">
    <location>
        <begin position="64"/>
        <end position="104"/>
    </location>
</feature>
<reference evidence="2 3" key="1">
    <citation type="journal article" date="2023" name="Sci. Data">
        <title>Genome assembly of the Korean intertidal mud-creeper Batillaria attramentaria.</title>
        <authorList>
            <person name="Patra A.K."/>
            <person name="Ho P.T."/>
            <person name="Jun S."/>
            <person name="Lee S.J."/>
            <person name="Kim Y."/>
            <person name="Won Y.J."/>
        </authorList>
    </citation>
    <scope>NUCLEOTIDE SEQUENCE [LARGE SCALE GENOMIC DNA]</scope>
    <source>
        <strain evidence="2">Wonlab-2016</strain>
    </source>
</reference>
<dbReference type="EMBL" id="JACVVK020000190">
    <property type="protein sequence ID" value="KAK7485694.1"/>
    <property type="molecule type" value="Genomic_DNA"/>
</dbReference>
<proteinExistence type="predicted"/>
<protein>
    <submittedName>
        <fullName evidence="2">Uncharacterized protein</fullName>
    </submittedName>
</protein>
<name>A0ABD0KEW9_9CAEN</name>
<evidence type="ECO:0000256" key="1">
    <source>
        <dbReference type="SAM" id="MobiDB-lite"/>
    </source>
</evidence>
<evidence type="ECO:0000313" key="2">
    <source>
        <dbReference type="EMBL" id="KAK7485694.1"/>
    </source>
</evidence>
<dbReference type="AlphaFoldDB" id="A0ABD0KEW9"/>
<feature type="compositionally biased region" description="Polar residues" evidence="1">
    <location>
        <begin position="93"/>
        <end position="104"/>
    </location>
</feature>